<dbReference type="Proteomes" id="UP000790709">
    <property type="component" value="Unassembled WGS sequence"/>
</dbReference>
<sequence length="297" mass="32953">MCVAFYTLEHPEYALILCANRDEYLSRPTEQAAFHSFGQTTEHSLQEGRVLSGIDVRAGGTWLGIDRSGKFALLTNITEPPTQQGSSRGQLVSSFLTYDSLHPLEKNLHHLIPRDAKYAGFNLLLLAPSSTHTVPGLSFDSAYVTNKGAGGDIAIRPLTDAQRRCGGMSNGVDGKGADEWPKVQHGLHSFKSIMDTLPPNASEEQITERLFDLLTWTSSELPRARSELRNTIQVQPLIVMDGQDLYGTRLSTVVLVRRDGQVLFIERDKWKALEDGQPKLADPSSQRIFRFELSATE</sequence>
<gene>
    <name evidence="1" type="ORF">BV22DRAFT_1185476</name>
</gene>
<proteinExistence type="predicted"/>
<evidence type="ECO:0000313" key="2">
    <source>
        <dbReference type="Proteomes" id="UP000790709"/>
    </source>
</evidence>
<name>A0ACB8B1L0_9AGAM</name>
<accession>A0ACB8B1L0</accession>
<dbReference type="EMBL" id="MU266706">
    <property type="protein sequence ID" value="KAH7919008.1"/>
    <property type="molecule type" value="Genomic_DNA"/>
</dbReference>
<reference evidence="1" key="1">
    <citation type="journal article" date="2021" name="New Phytol.">
        <title>Evolutionary innovations through gain and loss of genes in the ectomycorrhizal Boletales.</title>
        <authorList>
            <person name="Wu G."/>
            <person name="Miyauchi S."/>
            <person name="Morin E."/>
            <person name="Kuo A."/>
            <person name="Drula E."/>
            <person name="Varga T."/>
            <person name="Kohler A."/>
            <person name="Feng B."/>
            <person name="Cao Y."/>
            <person name="Lipzen A."/>
            <person name="Daum C."/>
            <person name="Hundley H."/>
            <person name="Pangilinan J."/>
            <person name="Johnson J."/>
            <person name="Barry K."/>
            <person name="LaButti K."/>
            <person name="Ng V."/>
            <person name="Ahrendt S."/>
            <person name="Min B."/>
            <person name="Choi I.G."/>
            <person name="Park H."/>
            <person name="Plett J.M."/>
            <person name="Magnuson J."/>
            <person name="Spatafora J.W."/>
            <person name="Nagy L.G."/>
            <person name="Henrissat B."/>
            <person name="Grigoriev I.V."/>
            <person name="Yang Z.L."/>
            <person name="Xu J."/>
            <person name="Martin F.M."/>
        </authorList>
    </citation>
    <scope>NUCLEOTIDE SEQUENCE</scope>
    <source>
        <strain evidence="1">KUC20120723A-06</strain>
    </source>
</reference>
<protein>
    <submittedName>
        <fullName evidence="1">DUF833-domain-containing protein</fullName>
    </submittedName>
</protein>
<comment type="caution">
    <text evidence="1">The sequence shown here is derived from an EMBL/GenBank/DDBJ whole genome shotgun (WGS) entry which is preliminary data.</text>
</comment>
<evidence type="ECO:0000313" key="1">
    <source>
        <dbReference type="EMBL" id="KAH7919008.1"/>
    </source>
</evidence>
<organism evidence="1 2">
    <name type="scientific">Leucogyrophana mollusca</name>
    <dbReference type="NCBI Taxonomy" id="85980"/>
    <lineage>
        <taxon>Eukaryota</taxon>
        <taxon>Fungi</taxon>
        <taxon>Dikarya</taxon>
        <taxon>Basidiomycota</taxon>
        <taxon>Agaricomycotina</taxon>
        <taxon>Agaricomycetes</taxon>
        <taxon>Agaricomycetidae</taxon>
        <taxon>Boletales</taxon>
        <taxon>Boletales incertae sedis</taxon>
        <taxon>Leucogyrophana</taxon>
    </lineage>
</organism>
<keyword evidence="2" id="KW-1185">Reference proteome</keyword>